<dbReference type="Proteomes" id="UP000197174">
    <property type="component" value="Unassembled WGS sequence"/>
</dbReference>
<protein>
    <submittedName>
        <fullName evidence="1">Uncharacterized protein</fullName>
    </submittedName>
</protein>
<comment type="caution">
    <text evidence="1">The sequence shown here is derived from an EMBL/GenBank/DDBJ whole genome shotgun (WGS) entry which is preliminary data.</text>
</comment>
<sequence length="62" mass="7232">MLCQVGWLFHVVPDEIDPVIHSFAFDFGLHVHDHRCSTRNCALRMCLPATAEVFMRNNDRMM</sequence>
<accession>A0A246RSA3</accession>
<gene>
    <name evidence="1" type="ORF">B5D80_03680</name>
</gene>
<evidence type="ECO:0000313" key="2">
    <source>
        <dbReference type="Proteomes" id="UP000197174"/>
    </source>
</evidence>
<name>A0A246RSA3_9ACTN</name>
<reference evidence="1 2" key="1">
    <citation type="submission" date="2017-03" db="EMBL/GenBank/DDBJ databases">
        <title>Whole genome sequence of Micromonospora wenchangensis, isolated from mangrove soil.</title>
        <authorList>
            <person name="Yang H."/>
        </authorList>
    </citation>
    <scope>NUCLEOTIDE SEQUENCE [LARGE SCALE GENOMIC DNA]</scope>
    <source>
        <strain evidence="1 2">CCTCC AA 2012002</strain>
    </source>
</reference>
<keyword evidence="2" id="KW-1185">Reference proteome</keyword>
<evidence type="ECO:0000313" key="1">
    <source>
        <dbReference type="EMBL" id="OWV12018.1"/>
    </source>
</evidence>
<organism evidence="1 2">
    <name type="scientific">Micromonospora wenchangensis</name>
    <dbReference type="NCBI Taxonomy" id="1185415"/>
    <lineage>
        <taxon>Bacteria</taxon>
        <taxon>Bacillati</taxon>
        <taxon>Actinomycetota</taxon>
        <taxon>Actinomycetes</taxon>
        <taxon>Micromonosporales</taxon>
        <taxon>Micromonosporaceae</taxon>
        <taxon>Micromonospora</taxon>
    </lineage>
</organism>
<proteinExistence type="predicted"/>
<dbReference type="AlphaFoldDB" id="A0A246RSA3"/>
<dbReference type="EMBL" id="MZMV01000004">
    <property type="protein sequence ID" value="OWV12018.1"/>
    <property type="molecule type" value="Genomic_DNA"/>
</dbReference>